<dbReference type="PANTHER" id="PTHR28675">
    <property type="entry name" value="MELANOCORTIN-2 RECEPTOR ACCESSORY PROTEIN 2"/>
    <property type="match status" value="1"/>
</dbReference>
<evidence type="ECO:0000256" key="3">
    <source>
        <dbReference type="ARBA" id="ARBA00010063"/>
    </source>
</evidence>
<keyword evidence="7 9" id="KW-1133">Transmembrane helix</keyword>
<dbReference type="EMBL" id="JWIN03000038">
    <property type="protein sequence ID" value="KAB1252368.1"/>
    <property type="molecule type" value="Genomic_DNA"/>
</dbReference>
<sequence>PRGGVWDSRGAGVYAVQGVSGGSLSWGSLAAGDSPDVGLQQCRVSREEIQTQQLCGRLWKTAAAQGVLWQGNDESRSLFHCYVNEVDRLGKAKSGIQTIALDSDIRLQEAIRCIRWPKEEPNRVMKCDIPNFINTDQNYSFGEDDLLILEPPIVLENNPVAQTSHKDLNWKRALERNGDRQKDEEKEESPLRRELVKNPSETLVIIVSIIIIITIIMELIPLGDSRKIKSWSGLSSTGLTKTRQWMNASGRLDTDCLENADENPGKWAQQHRTLLI</sequence>
<evidence type="ECO:0000256" key="6">
    <source>
        <dbReference type="ARBA" id="ARBA00022824"/>
    </source>
</evidence>
<organism evidence="10 11">
    <name type="scientific">Camelus dromedarius</name>
    <name type="common">Dromedary</name>
    <name type="synonym">Arabian camel</name>
    <dbReference type="NCBI Taxonomy" id="9838"/>
    <lineage>
        <taxon>Eukaryota</taxon>
        <taxon>Metazoa</taxon>
        <taxon>Chordata</taxon>
        <taxon>Craniata</taxon>
        <taxon>Vertebrata</taxon>
        <taxon>Euteleostomi</taxon>
        <taxon>Mammalia</taxon>
        <taxon>Eutheria</taxon>
        <taxon>Laurasiatheria</taxon>
        <taxon>Artiodactyla</taxon>
        <taxon>Tylopoda</taxon>
        <taxon>Camelidae</taxon>
        <taxon>Camelus</taxon>
    </lineage>
</organism>
<keyword evidence="11" id="KW-1185">Reference proteome</keyword>
<gene>
    <name evidence="10" type="ORF">Cadr_000030988</name>
</gene>
<evidence type="ECO:0000313" key="10">
    <source>
        <dbReference type="EMBL" id="KAB1252368.1"/>
    </source>
</evidence>
<evidence type="ECO:0000256" key="8">
    <source>
        <dbReference type="ARBA" id="ARBA00023136"/>
    </source>
</evidence>
<proteinExistence type="inferred from homology"/>
<dbReference type="AlphaFoldDB" id="A0A5N4C0H9"/>
<dbReference type="GO" id="GO:0031782">
    <property type="term" value="F:type 4 melanocortin receptor binding"/>
    <property type="evidence" value="ECO:0007669"/>
    <property type="project" value="TreeGrafter"/>
</dbReference>
<evidence type="ECO:0000256" key="2">
    <source>
        <dbReference type="ARBA" id="ARBA00004389"/>
    </source>
</evidence>
<comment type="similarity">
    <text evidence="3">Belongs to the MRAP family.</text>
</comment>
<protein>
    <submittedName>
        <fullName evidence="10">Melanocortin-2 receptor accessory protein 2</fullName>
    </submittedName>
</protein>
<dbReference type="GO" id="GO:0030545">
    <property type="term" value="F:signaling receptor regulator activity"/>
    <property type="evidence" value="ECO:0007669"/>
    <property type="project" value="TreeGrafter"/>
</dbReference>
<evidence type="ECO:0000313" key="11">
    <source>
        <dbReference type="Proteomes" id="UP000299084"/>
    </source>
</evidence>
<reference evidence="10 11" key="1">
    <citation type="journal article" date="2019" name="Mol. Ecol. Resour.">
        <title>Improving Illumina assemblies with Hi-C and long reads: an example with the North African dromedary.</title>
        <authorList>
            <person name="Elbers J.P."/>
            <person name="Rogers M.F."/>
            <person name="Perelman P.L."/>
            <person name="Proskuryakova A.A."/>
            <person name="Serdyukova N.A."/>
            <person name="Johnson W.E."/>
            <person name="Horin P."/>
            <person name="Corander J."/>
            <person name="Murphy D."/>
            <person name="Burger P.A."/>
        </authorList>
    </citation>
    <scope>NUCLEOTIDE SEQUENCE [LARGE SCALE GENOMIC DNA]</scope>
    <source>
        <strain evidence="10">Drom800</strain>
        <tissue evidence="10">Blood</tissue>
    </source>
</reference>
<dbReference type="GO" id="GO:0070996">
    <property type="term" value="F:type 1 melanocortin receptor binding"/>
    <property type="evidence" value="ECO:0007669"/>
    <property type="project" value="TreeGrafter"/>
</dbReference>
<accession>A0A5N4C0H9</accession>
<evidence type="ECO:0000256" key="9">
    <source>
        <dbReference type="SAM" id="Phobius"/>
    </source>
</evidence>
<evidence type="ECO:0000256" key="7">
    <source>
        <dbReference type="ARBA" id="ARBA00022989"/>
    </source>
</evidence>
<keyword evidence="8 9" id="KW-0472">Membrane</keyword>
<feature type="non-terminal residue" evidence="10">
    <location>
        <position position="1"/>
    </location>
</feature>
<dbReference type="GO" id="GO:0005789">
    <property type="term" value="C:endoplasmic reticulum membrane"/>
    <property type="evidence" value="ECO:0007669"/>
    <property type="project" value="UniProtKB-SubCell"/>
</dbReference>
<dbReference type="InterPro" id="IPR028111">
    <property type="entry name" value="MRAP"/>
</dbReference>
<evidence type="ECO:0000256" key="5">
    <source>
        <dbReference type="ARBA" id="ARBA00022692"/>
    </source>
</evidence>
<keyword evidence="10" id="KW-0675">Receptor</keyword>
<comment type="subcellular location">
    <subcellularLocation>
        <location evidence="1">Cell membrane</location>
        <topology evidence="1">Single-pass membrane protein</topology>
    </subcellularLocation>
    <subcellularLocation>
        <location evidence="2">Endoplasmic reticulum membrane</location>
        <topology evidence="2">Single-pass membrane protein</topology>
    </subcellularLocation>
</comment>
<dbReference type="GO" id="GO:0072659">
    <property type="term" value="P:protein localization to plasma membrane"/>
    <property type="evidence" value="ECO:0007669"/>
    <property type="project" value="TreeGrafter"/>
</dbReference>
<keyword evidence="4" id="KW-1003">Cell membrane</keyword>
<dbReference type="GO" id="GO:0005886">
    <property type="term" value="C:plasma membrane"/>
    <property type="evidence" value="ECO:0007669"/>
    <property type="project" value="UniProtKB-SubCell"/>
</dbReference>
<dbReference type="Proteomes" id="UP000299084">
    <property type="component" value="Unassembled WGS sequence"/>
</dbReference>
<dbReference type="GO" id="GO:0031780">
    <property type="term" value="F:corticotropin hormone receptor binding"/>
    <property type="evidence" value="ECO:0007669"/>
    <property type="project" value="TreeGrafter"/>
</dbReference>
<dbReference type="GO" id="GO:0031781">
    <property type="term" value="F:type 3 melanocortin receptor binding"/>
    <property type="evidence" value="ECO:0007669"/>
    <property type="project" value="TreeGrafter"/>
</dbReference>
<feature type="transmembrane region" description="Helical" evidence="9">
    <location>
        <begin position="202"/>
        <end position="220"/>
    </location>
</feature>
<keyword evidence="5 9" id="KW-0812">Transmembrane</keyword>
<comment type="caution">
    <text evidence="10">The sequence shown here is derived from an EMBL/GenBank/DDBJ whole genome shotgun (WGS) entry which is preliminary data.</text>
</comment>
<evidence type="ECO:0000256" key="4">
    <source>
        <dbReference type="ARBA" id="ARBA00022475"/>
    </source>
</evidence>
<dbReference type="GO" id="GO:0031783">
    <property type="term" value="F:type 5 melanocortin receptor binding"/>
    <property type="evidence" value="ECO:0007669"/>
    <property type="project" value="TreeGrafter"/>
</dbReference>
<name>A0A5N4C0H9_CAMDR</name>
<dbReference type="GO" id="GO:0106070">
    <property type="term" value="P:regulation of adenylate cyclase-activating G protein-coupled receptor signaling pathway"/>
    <property type="evidence" value="ECO:0007669"/>
    <property type="project" value="TreeGrafter"/>
</dbReference>
<evidence type="ECO:0000256" key="1">
    <source>
        <dbReference type="ARBA" id="ARBA00004162"/>
    </source>
</evidence>
<dbReference type="PANTHER" id="PTHR28675:SF1">
    <property type="entry name" value="MELANOCORTIN-2 RECEPTOR ACCESSORY PROTEIN 2"/>
    <property type="match status" value="1"/>
</dbReference>
<keyword evidence="6" id="KW-0256">Endoplasmic reticulum</keyword>